<name>A0A9W7GGJ6_9STRA</name>
<dbReference type="Pfam" id="PF13537">
    <property type="entry name" value="GATase_7"/>
    <property type="match status" value="1"/>
</dbReference>
<dbReference type="SUPFAM" id="SSF56235">
    <property type="entry name" value="N-terminal nucleophile aminohydrolases (Ntn hydrolases)"/>
    <property type="match status" value="1"/>
</dbReference>
<keyword evidence="6" id="KW-1185">Reference proteome</keyword>
<dbReference type="InterPro" id="IPR057589">
    <property type="entry name" value="GT_PLOD"/>
</dbReference>
<feature type="compositionally biased region" description="Acidic residues" evidence="3">
    <location>
        <begin position="675"/>
        <end position="684"/>
    </location>
</feature>
<keyword evidence="1" id="KW-0547">Nucleotide-binding</keyword>
<reference evidence="6" key="1">
    <citation type="journal article" date="2023" name="Commun. Biol.">
        <title>Genome analysis of Parmales, the sister group of diatoms, reveals the evolutionary specialization of diatoms from phago-mixotrophs to photoautotrophs.</title>
        <authorList>
            <person name="Ban H."/>
            <person name="Sato S."/>
            <person name="Yoshikawa S."/>
            <person name="Yamada K."/>
            <person name="Nakamura Y."/>
            <person name="Ichinomiya M."/>
            <person name="Sato N."/>
            <person name="Blanc-Mathieu R."/>
            <person name="Endo H."/>
            <person name="Kuwata A."/>
            <person name="Ogata H."/>
        </authorList>
    </citation>
    <scope>NUCLEOTIDE SEQUENCE [LARGE SCALE GENOMIC DNA]</scope>
</reference>
<dbReference type="GO" id="GO:0005524">
    <property type="term" value="F:ATP binding"/>
    <property type="evidence" value="ECO:0007669"/>
    <property type="project" value="UniProtKB-KW"/>
</dbReference>
<gene>
    <name evidence="5" type="ORF">TrCOL_g9698</name>
</gene>
<dbReference type="SUPFAM" id="SSF52402">
    <property type="entry name" value="Adenine nucleotide alpha hydrolases-like"/>
    <property type="match status" value="1"/>
</dbReference>
<proteinExistence type="predicted"/>
<dbReference type="GO" id="GO:0004066">
    <property type="term" value="F:asparagine synthase (glutamine-hydrolyzing) activity"/>
    <property type="evidence" value="ECO:0007669"/>
    <property type="project" value="TreeGrafter"/>
</dbReference>
<evidence type="ECO:0000256" key="2">
    <source>
        <dbReference type="ARBA" id="ARBA00022840"/>
    </source>
</evidence>
<keyword evidence="2" id="KW-0067">ATP-binding</keyword>
<feature type="region of interest" description="Disordered" evidence="3">
    <location>
        <begin position="674"/>
        <end position="693"/>
    </location>
</feature>
<evidence type="ECO:0000313" key="6">
    <source>
        <dbReference type="Proteomes" id="UP001165065"/>
    </source>
</evidence>
<comment type="caution">
    <text evidence="5">The sequence shown here is derived from an EMBL/GenBank/DDBJ whole genome shotgun (WGS) entry which is preliminary data.</text>
</comment>
<evidence type="ECO:0000256" key="1">
    <source>
        <dbReference type="ARBA" id="ARBA00022741"/>
    </source>
</evidence>
<feature type="compositionally biased region" description="Low complexity" evidence="3">
    <location>
        <begin position="1"/>
        <end position="11"/>
    </location>
</feature>
<feature type="domain" description="Glutamine amidotransferase type-2" evidence="4">
    <location>
        <begin position="175"/>
        <end position="364"/>
    </location>
</feature>
<dbReference type="InterPro" id="IPR014729">
    <property type="entry name" value="Rossmann-like_a/b/a_fold"/>
</dbReference>
<dbReference type="PANTHER" id="PTHR11772">
    <property type="entry name" value="ASPARAGINE SYNTHETASE"/>
    <property type="match status" value="1"/>
</dbReference>
<evidence type="ECO:0000256" key="3">
    <source>
        <dbReference type="SAM" id="MobiDB-lite"/>
    </source>
</evidence>
<dbReference type="PANTHER" id="PTHR11772:SF2">
    <property type="entry name" value="ASPARAGINE SYNTHETASE [GLUTAMINE-HYDROLYZING]"/>
    <property type="match status" value="1"/>
</dbReference>
<dbReference type="Proteomes" id="UP001165065">
    <property type="component" value="Unassembled WGS sequence"/>
</dbReference>
<dbReference type="Pfam" id="PF25342">
    <property type="entry name" value="GT_PLOD"/>
    <property type="match status" value="2"/>
</dbReference>
<evidence type="ECO:0000313" key="5">
    <source>
        <dbReference type="EMBL" id="GMI43427.1"/>
    </source>
</evidence>
<dbReference type="GO" id="GO:0006529">
    <property type="term" value="P:asparagine biosynthetic process"/>
    <property type="evidence" value="ECO:0007669"/>
    <property type="project" value="TreeGrafter"/>
</dbReference>
<feature type="region of interest" description="Disordered" evidence="3">
    <location>
        <begin position="1"/>
        <end position="24"/>
    </location>
</feature>
<sequence length="1710" mass="188115">MKRNTLNTLSGLPPPPSLPPTSILTPSSYTTFEPPTYTFSNKPLTIDGHLLNSLISATPIPTSFTIIAHVPKLKSWHIISTGTPVTISPLQVPPSDPYVTISAKGLGFLSKYQGPEGRLSETYLPVFKNVPDKIEVEACVPRGAACVLMVPITPVKGKGCEGGEYVGNNEAMEVDSIVAVVAVGEEKYFTPKDIFRVHLQSPRGPDLTTVTLLHTHYYTHNLLHMFGPNPTPQPFTYPPNGEGKPDIVAVYNGEIYNSLTFSKSDDASDGEAIIPAYMSSGPSFPSLLDGEFALAVFDYSAGQVILASDTFGTKPMFYAFLEDTFVIASYRSAVKRLLEENEYPVKGVEIKQVEPNSISVFQMSPSGLVNGEPIKVMNTRTFDLSQKKGSTSDFVVAFHSAVEKRMRGLTTDVFVGLSSGYDSGAIAAAAAKIGRRVNAYTVRGEEIMEIVERRVERMEELGALGKNVTISMLHPSFDGFDSDSSSSIYYAYQAMLFASVEPYTYPSDLGYTETDSERTKISTTMDMRRDPGAVGLGAICRQAKKDGARVYLSGTGADEIISDYGFGGKKFVPHSAFGGLFPEDLESVYPWNNFFGGTQRAYLMKEEYVAGAFGLEARYPFLDFNVVQEFLWLKSEVKNARYKGVIAEILEGMGFDTDWGRKLGFSPNAEKVTEEVEETEETEETTEKPVDLFSKYPHPSCPPTYLDLDGLFHHHHPSSRPIFERYINKYPACTGLIIMEGTMLLRSQDMKGSESSYAKAIEGLVEREGKGEKRGELAKTAALTFFEMNRLKEGVEMLETGRRAGGGEKATKDIEDTMAAMFIGNSALWLDPSVVAYFATADGIKVAKDFCAYLAKSLKEEEDQGWKELLAYAKASVEYGILKNKENAEAIIREYVLVGGQTVKPSAAETKAKADIKSFKVLTVATERRPALDNLIRSAKLGFADLEVLGLGMEWEGNPMKVRLYLEKVESIDDDDLVLLVDSYDVLLSPEIMKIKKWWAKREEQEGRGSVVFAGETRCWPDESLSGFYDDAQEGKFRFLNSGVMIGRASNVKAMLREVLFYPVLAVSDQRAFTKFMLLNPGKIAVDVEGGVFRTLHEAGSGLHYDMEGFREEGGARPLVVHGNGNDGKMYYDVLAEKMERGALESPLEFNLEEAGAAVVRNSVFVVFRQIMNGGEGVIESDKVNGVEVFLGVAELMAKRGEFEEGVKVLFMAYKIGLCLRDDTGDEEEVKRVLHSYARWFLGEACVYCKFKMIHESLGEEGAGLVELLEQWGDLVGDWDGMVEGGRYGMGRRFGLADRVAWGELSLYNLGVVKYWGGKLEAAEETYMRIVGVGGGAEKDEGGVDADGIEIATVATTHRDGLDKLQASLELFGHSAKVLGMGEKYMGNSMKVGLFKEHVCSQVEQGRLVVLVDAYDVLATKGLTALEGKFKEMEEKGTKVLFAGDKASYPDLGIVGLYKTEDSYFPFLNSGVIVGRGRSVCKMLSEVSEYPSLHVSDQRAFVRYYLRHGMERGVVVDVEGELFATLHLVEEEVEVEEDGRVRLGGKEGIAFVHGNAGGKGGKKFYEGVAKGLLEGGEEKVVVKPPMYALGVSKYMRGDREGAIEMFLDFYGTEEGREDLEVMYNLGSIWEELGGESESEKWYRKCVEVGNGGRDAIYVNCLINLGVLLVERGGEGRGEGLVMLELAGKLDQLRADSLAAFVKEARALEVS</sequence>
<dbReference type="PROSITE" id="PS51278">
    <property type="entry name" value="GATASE_TYPE_2"/>
    <property type="match status" value="1"/>
</dbReference>
<dbReference type="InterPro" id="IPR050795">
    <property type="entry name" value="Asn_Synthetase"/>
</dbReference>
<organism evidence="5 6">
    <name type="scientific">Triparma columacea</name>
    <dbReference type="NCBI Taxonomy" id="722753"/>
    <lineage>
        <taxon>Eukaryota</taxon>
        <taxon>Sar</taxon>
        <taxon>Stramenopiles</taxon>
        <taxon>Ochrophyta</taxon>
        <taxon>Bolidophyceae</taxon>
        <taxon>Parmales</taxon>
        <taxon>Triparmaceae</taxon>
        <taxon>Triparma</taxon>
    </lineage>
</organism>
<dbReference type="CDD" id="cd22997">
    <property type="entry name" value="GT_LH"/>
    <property type="match status" value="2"/>
</dbReference>
<dbReference type="InterPro" id="IPR017932">
    <property type="entry name" value="GATase_2_dom"/>
</dbReference>
<dbReference type="InterPro" id="IPR029055">
    <property type="entry name" value="Ntn_hydrolases_N"/>
</dbReference>
<dbReference type="Gene3D" id="3.60.20.10">
    <property type="entry name" value="Glutamine Phosphoribosylpyrophosphate, subunit 1, domain 1"/>
    <property type="match status" value="1"/>
</dbReference>
<dbReference type="OrthoDB" id="409189at2759"/>
<dbReference type="GO" id="GO:0005829">
    <property type="term" value="C:cytosol"/>
    <property type="evidence" value="ECO:0007669"/>
    <property type="project" value="TreeGrafter"/>
</dbReference>
<evidence type="ECO:0000259" key="4">
    <source>
        <dbReference type="PROSITE" id="PS51278"/>
    </source>
</evidence>
<accession>A0A9W7GGJ6</accession>
<dbReference type="EMBL" id="BRYA01000192">
    <property type="protein sequence ID" value="GMI43427.1"/>
    <property type="molecule type" value="Genomic_DNA"/>
</dbReference>
<protein>
    <recommendedName>
        <fullName evidence="4">Glutamine amidotransferase type-2 domain-containing protein</fullName>
    </recommendedName>
</protein>
<dbReference type="Gene3D" id="3.40.50.620">
    <property type="entry name" value="HUPs"/>
    <property type="match status" value="1"/>
</dbReference>